<comment type="similarity">
    <text evidence="1">Belongs to the short-chain dehydrogenases/reductases (SDR) family.</text>
</comment>
<dbReference type="RefSeq" id="WP_282357331.1">
    <property type="nucleotide sequence ID" value="NZ_JASBQV010000036.1"/>
</dbReference>
<protein>
    <submittedName>
        <fullName evidence="3">Glucose 1-dehydrogenase</fullName>
        <ecNumber evidence="3">1.1.1.47</ecNumber>
    </submittedName>
</protein>
<proteinExistence type="inferred from homology"/>
<gene>
    <name evidence="3" type="ORF">QK289_14930</name>
</gene>
<keyword evidence="2 3" id="KW-0560">Oxidoreductase</keyword>
<accession>A0ABT6R7P0</accession>
<dbReference type="InterPro" id="IPR020904">
    <property type="entry name" value="Sc_DH/Rdtase_CS"/>
</dbReference>
<name>A0ABT6R7P0_9BACL</name>
<dbReference type="InterPro" id="IPR002347">
    <property type="entry name" value="SDR_fam"/>
</dbReference>
<dbReference type="NCBIfam" id="NF005559">
    <property type="entry name" value="PRK07231.1"/>
    <property type="match status" value="1"/>
</dbReference>
<dbReference type="PROSITE" id="PS00061">
    <property type="entry name" value="ADH_SHORT"/>
    <property type="match status" value="1"/>
</dbReference>
<dbReference type="PRINTS" id="PR00080">
    <property type="entry name" value="SDRFAMILY"/>
</dbReference>
<dbReference type="InterPro" id="IPR036291">
    <property type="entry name" value="NAD(P)-bd_dom_sf"/>
</dbReference>
<reference evidence="3 4" key="1">
    <citation type="submission" date="2023-04" db="EMBL/GenBank/DDBJ databases">
        <title>Antarctic isolates genomes.</title>
        <authorList>
            <person name="Dimov S.G."/>
        </authorList>
    </citation>
    <scope>NUCLEOTIDE SEQUENCE [LARGE SCALE GENOMIC DNA]</scope>
    <source>
        <strain evidence="3 4">AL19</strain>
    </source>
</reference>
<organism evidence="3 4">
    <name type="scientific">Exiguobacterium antarcticum</name>
    <dbReference type="NCBI Taxonomy" id="132920"/>
    <lineage>
        <taxon>Bacteria</taxon>
        <taxon>Bacillati</taxon>
        <taxon>Bacillota</taxon>
        <taxon>Bacilli</taxon>
        <taxon>Bacillales</taxon>
        <taxon>Bacillales Family XII. Incertae Sedis</taxon>
        <taxon>Exiguobacterium</taxon>
    </lineage>
</organism>
<evidence type="ECO:0000313" key="3">
    <source>
        <dbReference type="EMBL" id="MDI3236306.1"/>
    </source>
</evidence>
<dbReference type="PANTHER" id="PTHR24321">
    <property type="entry name" value="DEHYDROGENASES, SHORT CHAIN"/>
    <property type="match status" value="1"/>
</dbReference>
<comment type="caution">
    <text evidence="3">The sequence shown here is derived from an EMBL/GenBank/DDBJ whole genome shotgun (WGS) entry which is preliminary data.</text>
</comment>
<sequence>MNRLADKIMLVTGAGSGMGEATALMAAREGAIVVATDINEEAVRAVVKQILLEGGQAYALRHDVSSRESWQDVTDMIKREFNRLDVLVNNAGIALSTPFLEQDETDWSRIFNINVNSVLLGMQQAIPLMQETGGSIVNIASISAISGMAGAGGYTASKGAIDAVTRAAAVDYGKHNIRVNAVYPGYIETKMSAPSMTAYKDYFEQVIPLGHVGQAEEVAHAVLFLATDEASHISGIGLPVDGGVTAR</sequence>
<evidence type="ECO:0000313" key="4">
    <source>
        <dbReference type="Proteomes" id="UP001243286"/>
    </source>
</evidence>
<dbReference type="Gene3D" id="3.40.50.720">
    <property type="entry name" value="NAD(P)-binding Rossmann-like Domain"/>
    <property type="match status" value="1"/>
</dbReference>
<dbReference type="SUPFAM" id="SSF51735">
    <property type="entry name" value="NAD(P)-binding Rossmann-fold domains"/>
    <property type="match status" value="1"/>
</dbReference>
<dbReference type="EMBL" id="JASBQV010000036">
    <property type="protein sequence ID" value="MDI3236306.1"/>
    <property type="molecule type" value="Genomic_DNA"/>
</dbReference>
<dbReference type="PRINTS" id="PR00081">
    <property type="entry name" value="GDHRDH"/>
</dbReference>
<dbReference type="PANTHER" id="PTHR24321:SF8">
    <property type="entry name" value="ESTRADIOL 17-BETA-DEHYDROGENASE 8-RELATED"/>
    <property type="match status" value="1"/>
</dbReference>
<evidence type="ECO:0000256" key="2">
    <source>
        <dbReference type="ARBA" id="ARBA00023002"/>
    </source>
</evidence>
<dbReference type="Proteomes" id="UP001243286">
    <property type="component" value="Unassembled WGS sequence"/>
</dbReference>
<evidence type="ECO:0000256" key="1">
    <source>
        <dbReference type="ARBA" id="ARBA00006484"/>
    </source>
</evidence>
<dbReference type="EC" id="1.1.1.47" evidence="3"/>
<keyword evidence="4" id="KW-1185">Reference proteome</keyword>
<dbReference type="GO" id="GO:0047936">
    <property type="term" value="F:glucose 1-dehydrogenase [NAD(P)+] activity"/>
    <property type="evidence" value="ECO:0007669"/>
    <property type="project" value="UniProtKB-EC"/>
</dbReference>
<dbReference type="Pfam" id="PF13561">
    <property type="entry name" value="adh_short_C2"/>
    <property type="match status" value="1"/>
</dbReference>